<evidence type="ECO:0000313" key="2">
    <source>
        <dbReference type="Proteomes" id="UP000204195"/>
    </source>
</evidence>
<reference evidence="1 2" key="1">
    <citation type="journal article" date="2012" name="BMC Microbiol.">
        <title>Isolation and characterization of ZZ1, a novel lytic phage that infects Acinetobacter baumannii clinical isolates.</title>
        <authorList>
            <person name="Jin J."/>
            <person name="Li Z.J."/>
            <person name="Wang S.W."/>
            <person name="Wang S.M."/>
            <person name="Huang D.H."/>
            <person name="Li Y.H."/>
            <person name="Ma Y.Y."/>
            <person name="Wang J."/>
            <person name="Liu F."/>
            <person name="Chen X.D."/>
            <person name="Li G.X."/>
            <person name="Wang X.T."/>
            <person name="Wang Z.Q."/>
            <person name="Zhao G.Q."/>
        </authorList>
    </citation>
    <scope>NUCLEOTIDE SEQUENCE [LARGE SCALE GENOMIC DNA]</scope>
</reference>
<dbReference type="Proteomes" id="UP000204195">
    <property type="component" value="Segment"/>
</dbReference>
<accession>I3WVL3</accession>
<evidence type="ECO:0000313" key="1">
    <source>
        <dbReference type="EMBL" id="AFL47533.1"/>
    </source>
</evidence>
<proteinExistence type="predicted"/>
<dbReference type="EMBL" id="HQ698922">
    <property type="protein sequence ID" value="AFL47533.1"/>
    <property type="molecule type" value="Genomic_DNA"/>
</dbReference>
<keyword evidence="2" id="KW-1185">Reference proteome</keyword>
<organism evidence="1 2">
    <name type="scientific">Acinetobacter phage ZZ1</name>
    <dbReference type="NCBI Taxonomy" id="1049283"/>
    <lineage>
        <taxon>Viruses</taxon>
        <taxon>Duplodnaviria</taxon>
        <taxon>Heunggongvirae</taxon>
        <taxon>Uroviricota</taxon>
        <taxon>Caudoviricetes</taxon>
        <taxon>Pantevenvirales</taxon>
        <taxon>Straboviridae</taxon>
        <taxon>Twarogvirinae</taxon>
        <taxon>Zedzedvirus</taxon>
        <taxon>Zedzedvirus zz1</taxon>
    </lineage>
</organism>
<sequence>MNNLQTQLIIAARTNIKSVMKTMRPGPSIATVCITDRADYDELNRIQKDIKRLLNINTGRKK</sequence>
<dbReference type="GeneID" id="13164982"/>
<name>I3WVL3_9CAUD</name>
<dbReference type="KEGG" id="vg:13164982"/>
<protein>
    <submittedName>
        <fullName evidence="1">Uncharacterized protein</fullName>
    </submittedName>
</protein>
<gene>
    <name evidence="1" type="ORF">ZZ1p0079</name>
</gene>
<dbReference type="RefSeq" id="YP_006488896.1">
    <property type="nucleotide sequence ID" value="NC_018087.3"/>
</dbReference>